<dbReference type="Pfam" id="PF00753">
    <property type="entry name" value="Lactamase_B"/>
    <property type="match status" value="1"/>
</dbReference>
<reference evidence="3 4" key="1">
    <citation type="submission" date="2020-03" db="EMBL/GenBank/DDBJ databases">
        <title>Roseomonas stagni sp. nov., isolated from pond water in Japan.</title>
        <authorList>
            <person name="Furuhata K."/>
            <person name="Miyamoto H."/>
            <person name="Goto K."/>
        </authorList>
    </citation>
    <scope>NUCLEOTIDE SEQUENCE [LARGE SCALE GENOMIC DNA]</scope>
    <source>
        <strain evidence="3 4">PeD5</strain>
    </source>
</reference>
<gene>
    <name evidence="3" type="ORF">G3576_28515</name>
</gene>
<name>A0A6M1LWX5_9PROT</name>
<dbReference type="InterPro" id="IPR001279">
    <property type="entry name" value="Metallo-B-lactamas"/>
</dbReference>
<dbReference type="InterPro" id="IPR036866">
    <property type="entry name" value="RibonucZ/Hydroxyglut_hydro"/>
</dbReference>
<evidence type="ECO:0000313" key="3">
    <source>
        <dbReference type="EMBL" id="NGM23984.1"/>
    </source>
</evidence>
<evidence type="ECO:0000256" key="1">
    <source>
        <dbReference type="SAM" id="MobiDB-lite"/>
    </source>
</evidence>
<keyword evidence="4" id="KW-1185">Reference proteome</keyword>
<accession>A0A6M1LWX5</accession>
<feature type="region of interest" description="Disordered" evidence="1">
    <location>
        <begin position="1"/>
        <end position="37"/>
    </location>
</feature>
<dbReference type="Gene3D" id="3.60.15.10">
    <property type="entry name" value="Ribonuclease Z/Hydroxyacylglutathione hydrolase-like"/>
    <property type="match status" value="2"/>
</dbReference>
<protein>
    <submittedName>
        <fullName evidence="3">MBL fold metallo-hydrolase</fullName>
    </submittedName>
</protein>
<dbReference type="SUPFAM" id="SSF56281">
    <property type="entry name" value="Metallo-hydrolase/oxidoreductase"/>
    <property type="match status" value="1"/>
</dbReference>
<sequence length="517" mass="56191">MAVQRPARRSARKATQRTATNAPRKITDAKRGRTPANAEAASFDRLRIRMYRLGIGDCFLLTLPGTAGAPFHLLIDCGTHNSERTGPKDNPDPWRTEAAAADIAAVTAGRLDAVVGTHEHWDHLSGFLQGKAAFESCEAAAIWCSWAEDVANEPIARELVGLRNAAQDALWTARTRLDSLGPEHAEEAAALRDRLSALFGFFGESPGVGERARDAAEALRALGRDRVRYLSPGAPPIEGPGGDWRIFVLGPPRDLALLRRDQPRQPGEGYPLAGLAAAERNLAAVAAALGAPDCDPPFKASFQIPLDETRGMAFFQQRYWHDAAPGAARGEEPAQDFRRIGLAHLGVAEAFALKHDRLTNNTSLVLALELGPPTARDNPVVLFAGDAQIGNWLSWRDVVWPDYHGRRVDGADLLARTEIYKVGHHASHNATLMEGGLEAMHRLRVALVTVSQATATKLHWEKSLPRPSILMRLAEVAREAVIRSDAGIERRPGTAAPTITLCETELYVDIELAIAKF</sequence>
<dbReference type="Proteomes" id="UP000475385">
    <property type="component" value="Unassembled WGS sequence"/>
</dbReference>
<dbReference type="EMBL" id="JAAIKB010000022">
    <property type="protein sequence ID" value="NGM23984.1"/>
    <property type="molecule type" value="Genomic_DNA"/>
</dbReference>
<comment type="caution">
    <text evidence="3">The sequence shown here is derived from an EMBL/GenBank/DDBJ whole genome shotgun (WGS) entry which is preliminary data.</text>
</comment>
<dbReference type="AlphaFoldDB" id="A0A6M1LWX5"/>
<organism evidence="3 4">
    <name type="scientific">Falsiroseomonas algicola</name>
    <dbReference type="NCBI Taxonomy" id="2716930"/>
    <lineage>
        <taxon>Bacteria</taxon>
        <taxon>Pseudomonadati</taxon>
        <taxon>Pseudomonadota</taxon>
        <taxon>Alphaproteobacteria</taxon>
        <taxon>Acetobacterales</taxon>
        <taxon>Roseomonadaceae</taxon>
        <taxon>Falsiroseomonas</taxon>
    </lineage>
</organism>
<dbReference type="RefSeq" id="WP_164697898.1">
    <property type="nucleotide sequence ID" value="NZ_JAAIKB010000022.1"/>
</dbReference>
<feature type="domain" description="Metallo-beta-lactamase" evidence="2">
    <location>
        <begin position="72"/>
        <end position="128"/>
    </location>
</feature>
<proteinExistence type="predicted"/>
<feature type="compositionally biased region" description="Basic residues" evidence="1">
    <location>
        <begin position="1"/>
        <end position="15"/>
    </location>
</feature>
<evidence type="ECO:0000259" key="2">
    <source>
        <dbReference type="Pfam" id="PF00753"/>
    </source>
</evidence>
<evidence type="ECO:0000313" key="4">
    <source>
        <dbReference type="Proteomes" id="UP000475385"/>
    </source>
</evidence>